<comment type="subcellular location">
    <subcellularLocation>
        <location evidence="1">Cell inner membrane</location>
        <topology evidence="1">Multi-pass membrane protein</topology>
    </subcellularLocation>
</comment>
<dbReference type="EC" id="2.7.10.2" evidence="4"/>
<evidence type="ECO:0000256" key="1">
    <source>
        <dbReference type="ARBA" id="ARBA00004429"/>
    </source>
</evidence>
<feature type="transmembrane region" description="Helical" evidence="16">
    <location>
        <begin position="27"/>
        <end position="46"/>
    </location>
</feature>
<evidence type="ECO:0000256" key="12">
    <source>
        <dbReference type="ARBA" id="ARBA00022989"/>
    </source>
</evidence>
<evidence type="ECO:0000256" key="2">
    <source>
        <dbReference type="ARBA" id="ARBA00007316"/>
    </source>
</evidence>
<dbReference type="InterPro" id="IPR027417">
    <property type="entry name" value="P-loop_NTPase"/>
</dbReference>
<feature type="domain" description="AAA" evidence="18">
    <location>
        <begin position="573"/>
        <end position="692"/>
    </location>
</feature>
<evidence type="ECO:0000256" key="15">
    <source>
        <dbReference type="ARBA" id="ARBA00051245"/>
    </source>
</evidence>
<evidence type="ECO:0000256" key="5">
    <source>
        <dbReference type="ARBA" id="ARBA00022475"/>
    </source>
</evidence>
<evidence type="ECO:0000256" key="13">
    <source>
        <dbReference type="ARBA" id="ARBA00023136"/>
    </source>
</evidence>
<keyword evidence="21" id="KW-1185">Reference proteome</keyword>
<feature type="transmembrane region" description="Helical" evidence="16">
    <location>
        <begin position="485"/>
        <end position="505"/>
    </location>
</feature>
<evidence type="ECO:0000259" key="17">
    <source>
        <dbReference type="Pfam" id="PF02706"/>
    </source>
</evidence>
<dbReference type="Pfam" id="PF13807">
    <property type="entry name" value="GNVR"/>
    <property type="match status" value="1"/>
</dbReference>
<comment type="similarity">
    <text evidence="3">Belongs to the etk/wzc family.</text>
</comment>
<sequence length="783" mass="87195">MRTFRRPNRQDEDENVFVQILFKYLPYWPLFVASIVVCGIVAKIYLRYATPIYEVKASFLVKDEKKGVDDQNLMEQLDLFGSKKFVENEIEVIQSRVLMREVVRNLSLYAPVTYEGKIKSVSGYIFSPVIIQVPNPDSLVERKKEYFSYDSADKKVILHGKRYPLNEWVYDSIGVLRFIPNPNYVAPVEKKPLFFSLISVKSTAEGVLHNLTASQATKLSSVIDLTYKDPVPTRGEIILNNLIDVYQKAAIYDKNALAANTLKFINERLGLVTGELDSVERGIERYKARTGIVDLSAQGEAYLESVGDNDQKLSQVNVQLAVMDQIEQYIKSKSNEPGLVPSTFGVDDPVLAALLQQLYALEAQYAGLRKTTAENNPMLLTLQSQIDRMKPNILENIQNQRTNLLSAKTALEGTSSKYASILQGLPAKERGLLSISRTQTIENGIYSFLLQKREETALSYNSAVSDTRIIDDAEASGAPVSPKSMIIYAFALIVGLGLGVVYVAIREVFNQNIIFRKEIESMTTVPVVAEVIYDGSHQHFAAADGGRSVVAEQFRQLRTTLTYLGINSKKKRILVTSSISGEGKSYVSSNLAHALAMSDKKVVLLELDLRRPAVSKAFGISREVGITNYLIGQKEGDEIIKSTSVHKNLFLIPSGPIPPNPSELISGERVAALLDYLDTIFDYIIIDSPPINPVTDSYLIAPLCHANLYVVRHAVTPKSSIKVLDANIRLHGLKNMGIIFNGIKSRGLGRYGYAYGYGYSYNYGYGENGQGKKKKRKKVNNVN</sequence>
<keyword evidence="14" id="KW-0829">Tyrosine-protein kinase</keyword>
<dbReference type="InterPro" id="IPR005702">
    <property type="entry name" value="Wzc-like_C"/>
</dbReference>
<dbReference type="GO" id="GO:0005886">
    <property type="term" value="C:plasma membrane"/>
    <property type="evidence" value="ECO:0007669"/>
    <property type="project" value="UniProtKB-SubCell"/>
</dbReference>
<evidence type="ECO:0000256" key="14">
    <source>
        <dbReference type="ARBA" id="ARBA00023137"/>
    </source>
</evidence>
<dbReference type="RefSeq" id="WP_133994419.1">
    <property type="nucleotide sequence ID" value="NZ_SODV01000001.1"/>
</dbReference>
<keyword evidence="7" id="KW-0808">Transferase</keyword>
<evidence type="ECO:0000256" key="16">
    <source>
        <dbReference type="SAM" id="Phobius"/>
    </source>
</evidence>
<protein>
    <recommendedName>
        <fullName evidence="4">non-specific protein-tyrosine kinase</fullName>
        <ecNumber evidence="4">2.7.10.2</ecNumber>
    </recommendedName>
</protein>
<organism evidence="20 21">
    <name type="scientific">Dinghuibacter silviterrae</name>
    <dbReference type="NCBI Taxonomy" id="1539049"/>
    <lineage>
        <taxon>Bacteria</taxon>
        <taxon>Pseudomonadati</taxon>
        <taxon>Bacteroidota</taxon>
        <taxon>Chitinophagia</taxon>
        <taxon>Chitinophagales</taxon>
        <taxon>Chitinophagaceae</taxon>
        <taxon>Dinghuibacter</taxon>
    </lineage>
</organism>
<dbReference type="GO" id="GO:0004715">
    <property type="term" value="F:non-membrane spanning protein tyrosine kinase activity"/>
    <property type="evidence" value="ECO:0007669"/>
    <property type="project" value="UniProtKB-EC"/>
</dbReference>
<keyword evidence="6" id="KW-0997">Cell inner membrane</keyword>
<keyword evidence="5" id="KW-1003">Cell membrane</keyword>
<keyword evidence="11" id="KW-0067">ATP-binding</keyword>
<evidence type="ECO:0000256" key="7">
    <source>
        <dbReference type="ARBA" id="ARBA00022679"/>
    </source>
</evidence>
<accession>A0A4R8DTX0</accession>
<evidence type="ECO:0000256" key="4">
    <source>
        <dbReference type="ARBA" id="ARBA00011903"/>
    </source>
</evidence>
<feature type="domain" description="Polysaccharide chain length determinant N-terminal" evidence="17">
    <location>
        <begin position="30"/>
        <end position="106"/>
    </location>
</feature>
<dbReference type="AlphaFoldDB" id="A0A4R8DTX0"/>
<evidence type="ECO:0000256" key="10">
    <source>
        <dbReference type="ARBA" id="ARBA00022777"/>
    </source>
</evidence>
<feature type="domain" description="Tyrosine-protein kinase G-rich" evidence="19">
    <location>
        <begin position="429"/>
        <end position="507"/>
    </location>
</feature>
<keyword evidence="12 16" id="KW-1133">Transmembrane helix</keyword>
<evidence type="ECO:0000256" key="9">
    <source>
        <dbReference type="ARBA" id="ARBA00022741"/>
    </source>
</evidence>
<dbReference type="NCBIfam" id="TIGR01007">
    <property type="entry name" value="eps_fam"/>
    <property type="match status" value="1"/>
</dbReference>
<keyword evidence="8 16" id="KW-0812">Transmembrane</keyword>
<dbReference type="InterPro" id="IPR003856">
    <property type="entry name" value="LPS_length_determ_N"/>
</dbReference>
<dbReference type="SUPFAM" id="SSF52540">
    <property type="entry name" value="P-loop containing nucleoside triphosphate hydrolases"/>
    <property type="match status" value="1"/>
</dbReference>
<keyword evidence="13 16" id="KW-0472">Membrane</keyword>
<dbReference type="EMBL" id="SODV01000001">
    <property type="protein sequence ID" value="TDX01780.1"/>
    <property type="molecule type" value="Genomic_DNA"/>
</dbReference>
<dbReference type="InterPro" id="IPR032807">
    <property type="entry name" value="GNVR"/>
</dbReference>
<evidence type="ECO:0000256" key="11">
    <source>
        <dbReference type="ARBA" id="ARBA00022840"/>
    </source>
</evidence>
<evidence type="ECO:0000256" key="3">
    <source>
        <dbReference type="ARBA" id="ARBA00008883"/>
    </source>
</evidence>
<evidence type="ECO:0000313" key="20">
    <source>
        <dbReference type="EMBL" id="TDX01780.1"/>
    </source>
</evidence>
<dbReference type="PANTHER" id="PTHR32309:SF13">
    <property type="entry name" value="FERRIC ENTEROBACTIN TRANSPORT PROTEIN FEPE"/>
    <property type="match status" value="1"/>
</dbReference>
<evidence type="ECO:0000259" key="19">
    <source>
        <dbReference type="Pfam" id="PF13807"/>
    </source>
</evidence>
<evidence type="ECO:0000256" key="6">
    <source>
        <dbReference type="ARBA" id="ARBA00022519"/>
    </source>
</evidence>
<dbReference type="Pfam" id="PF02706">
    <property type="entry name" value="Wzz"/>
    <property type="match status" value="1"/>
</dbReference>
<evidence type="ECO:0000259" key="18">
    <source>
        <dbReference type="Pfam" id="PF13614"/>
    </source>
</evidence>
<gene>
    <name evidence="20" type="ORF">EDB95_2823</name>
</gene>
<comment type="catalytic activity">
    <reaction evidence="15">
        <text>L-tyrosyl-[protein] + ATP = O-phospho-L-tyrosyl-[protein] + ADP + H(+)</text>
        <dbReference type="Rhea" id="RHEA:10596"/>
        <dbReference type="Rhea" id="RHEA-COMP:10136"/>
        <dbReference type="Rhea" id="RHEA-COMP:20101"/>
        <dbReference type="ChEBI" id="CHEBI:15378"/>
        <dbReference type="ChEBI" id="CHEBI:30616"/>
        <dbReference type="ChEBI" id="CHEBI:46858"/>
        <dbReference type="ChEBI" id="CHEBI:61978"/>
        <dbReference type="ChEBI" id="CHEBI:456216"/>
        <dbReference type="EC" id="2.7.10.2"/>
    </reaction>
</comment>
<dbReference type="InterPro" id="IPR025669">
    <property type="entry name" value="AAA_dom"/>
</dbReference>
<comment type="similarity">
    <text evidence="2">Belongs to the CpsD/CapB family.</text>
</comment>
<reference evidence="20 21" key="1">
    <citation type="submission" date="2019-03" db="EMBL/GenBank/DDBJ databases">
        <title>Genomic Encyclopedia of Type Strains, Phase IV (KMG-IV): sequencing the most valuable type-strain genomes for metagenomic binning, comparative biology and taxonomic classification.</title>
        <authorList>
            <person name="Goeker M."/>
        </authorList>
    </citation>
    <scope>NUCLEOTIDE SEQUENCE [LARGE SCALE GENOMIC DNA]</scope>
    <source>
        <strain evidence="20 21">DSM 100059</strain>
    </source>
</reference>
<keyword evidence="10" id="KW-0418">Kinase</keyword>
<proteinExistence type="inferred from homology"/>
<dbReference type="Gene3D" id="3.40.50.300">
    <property type="entry name" value="P-loop containing nucleotide triphosphate hydrolases"/>
    <property type="match status" value="1"/>
</dbReference>
<comment type="caution">
    <text evidence="20">The sequence shown here is derived from an EMBL/GenBank/DDBJ whole genome shotgun (WGS) entry which is preliminary data.</text>
</comment>
<dbReference type="GO" id="GO:0042802">
    <property type="term" value="F:identical protein binding"/>
    <property type="evidence" value="ECO:0007669"/>
    <property type="project" value="UniProtKB-ARBA"/>
</dbReference>
<dbReference type="Pfam" id="PF13614">
    <property type="entry name" value="AAA_31"/>
    <property type="match status" value="1"/>
</dbReference>
<evidence type="ECO:0000313" key="21">
    <source>
        <dbReference type="Proteomes" id="UP000294498"/>
    </source>
</evidence>
<dbReference type="Proteomes" id="UP000294498">
    <property type="component" value="Unassembled WGS sequence"/>
</dbReference>
<dbReference type="CDD" id="cd05387">
    <property type="entry name" value="BY-kinase"/>
    <property type="match status" value="1"/>
</dbReference>
<dbReference type="FunFam" id="3.40.50.300:FF:000527">
    <property type="entry name" value="Tyrosine-protein kinase etk"/>
    <property type="match status" value="1"/>
</dbReference>
<dbReference type="PANTHER" id="PTHR32309">
    <property type="entry name" value="TYROSINE-PROTEIN KINASE"/>
    <property type="match status" value="1"/>
</dbReference>
<dbReference type="InterPro" id="IPR050445">
    <property type="entry name" value="Bact_polysacc_biosynth/exp"/>
</dbReference>
<keyword evidence="9" id="KW-0547">Nucleotide-binding</keyword>
<dbReference type="OrthoDB" id="9794577at2"/>
<dbReference type="GO" id="GO:0005524">
    <property type="term" value="F:ATP binding"/>
    <property type="evidence" value="ECO:0007669"/>
    <property type="project" value="UniProtKB-KW"/>
</dbReference>
<name>A0A4R8DTX0_9BACT</name>
<evidence type="ECO:0000256" key="8">
    <source>
        <dbReference type="ARBA" id="ARBA00022692"/>
    </source>
</evidence>